<dbReference type="OMA" id="TIADIQC"/>
<feature type="repeat" description="RCC1" evidence="2">
    <location>
        <begin position="375"/>
        <end position="428"/>
    </location>
</feature>
<dbReference type="Pfam" id="PF25390">
    <property type="entry name" value="WD40_RLD"/>
    <property type="match status" value="1"/>
</dbReference>
<feature type="repeat" description="RCC1" evidence="2">
    <location>
        <begin position="97"/>
        <end position="152"/>
    </location>
</feature>
<protein>
    <recommendedName>
        <fullName evidence="4">RCC1-like domain-containing protein</fullName>
    </recommendedName>
</protein>
<feature type="domain" description="RCC1-like" evidence="4">
    <location>
        <begin position="49"/>
        <end position="422"/>
    </location>
</feature>
<accession>A0A0G4G543</accession>
<proteinExistence type="predicted"/>
<dbReference type="Proteomes" id="UP000041254">
    <property type="component" value="Unassembled WGS sequence"/>
</dbReference>
<dbReference type="PANTHER" id="PTHR22870:SF466">
    <property type="entry name" value="ANKYRIN REPEAT-CONTAINING PROTEIN"/>
    <property type="match status" value="1"/>
</dbReference>
<dbReference type="PRINTS" id="PR00633">
    <property type="entry name" value="RCCNDNSATION"/>
</dbReference>
<keyword evidence="1" id="KW-0677">Repeat</keyword>
<name>A0A0G4G543_VITBC</name>
<evidence type="ECO:0000313" key="6">
    <source>
        <dbReference type="Proteomes" id="UP000041254"/>
    </source>
</evidence>
<feature type="repeat" description="RCC1" evidence="2">
    <location>
        <begin position="47"/>
        <end position="97"/>
    </location>
</feature>
<organism evidence="5 6">
    <name type="scientific">Vitrella brassicaformis (strain CCMP3155)</name>
    <dbReference type="NCBI Taxonomy" id="1169540"/>
    <lineage>
        <taxon>Eukaryota</taxon>
        <taxon>Sar</taxon>
        <taxon>Alveolata</taxon>
        <taxon>Colpodellida</taxon>
        <taxon>Vitrellaceae</taxon>
        <taxon>Vitrella</taxon>
    </lineage>
</organism>
<dbReference type="PhylomeDB" id="A0A0G4G543"/>
<dbReference type="InterPro" id="IPR000408">
    <property type="entry name" value="Reg_chr_condens"/>
</dbReference>
<dbReference type="SUPFAM" id="SSF50985">
    <property type="entry name" value="RCC1/BLIP-II"/>
    <property type="match status" value="1"/>
</dbReference>
<feature type="repeat" description="RCC1" evidence="2">
    <location>
        <begin position="153"/>
        <end position="211"/>
    </location>
</feature>
<feature type="region of interest" description="Disordered" evidence="3">
    <location>
        <begin position="24"/>
        <end position="48"/>
    </location>
</feature>
<dbReference type="InterPro" id="IPR009091">
    <property type="entry name" value="RCC1/BLIP-II"/>
</dbReference>
<sequence length="474" mass="50527">MALLITVGRRGAALAAARTSSRCFSSSPATSTAAASSPQSAGGPGATTLWRWGCTGHSSFLGNSTSEASKTPSRIEGFNDTTVIAVGSEHAAFVDSGKLYTYGANKYRQLGRPSRGPKADEDNEPGLVELDVASPIVQLACGAFHTAALTADGRLFTWGWGGSFFSGCNGLGHGDRKTRETPTEVSKFIEIDDPVKYVTCGYQQTLALTASNTVYGCGKGEFGRLGRGHNSDQLEFEEVEYFSTLFMRPEILKLTTGTNHSIALTKTGELYVWGRNDRGQLGTSDGTGDIYSCEMYPRHLRSLVLEGIQMADVEAGDDFCVSVSASGVIYFWGRSVWLEPKPITLNPQYANAPIKGHVFKVDAGINYAMAVTEEGELYSWGKPSSGCLGRDNPKETIEPVLVPNELFGGQLVHDVACGRYRVLAVTRENPNPPPLTQEGDRGASLGGEEGQDRAAGGGGEIPSSPPPRDKTETA</sequence>
<evidence type="ECO:0000256" key="3">
    <source>
        <dbReference type="SAM" id="MobiDB-lite"/>
    </source>
</evidence>
<dbReference type="PROSITE" id="PS00626">
    <property type="entry name" value="RCC1_2"/>
    <property type="match status" value="2"/>
</dbReference>
<feature type="repeat" description="RCC1" evidence="2">
    <location>
        <begin position="268"/>
        <end position="326"/>
    </location>
</feature>
<dbReference type="AlphaFoldDB" id="A0A0G4G543"/>
<dbReference type="FunCoup" id="A0A0G4G543">
    <property type="interactions" value="74"/>
</dbReference>
<evidence type="ECO:0000313" key="5">
    <source>
        <dbReference type="EMBL" id="CEM23223.1"/>
    </source>
</evidence>
<dbReference type="OrthoDB" id="10256179at2759"/>
<evidence type="ECO:0000259" key="4">
    <source>
        <dbReference type="Pfam" id="PF25390"/>
    </source>
</evidence>
<dbReference type="PANTHER" id="PTHR22870">
    <property type="entry name" value="REGULATOR OF CHROMOSOME CONDENSATION"/>
    <property type="match status" value="1"/>
</dbReference>
<dbReference type="VEuPathDB" id="CryptoDB:Vbra_17022"/>
<feature type="region of interest" description="Disordered" evidence="3">
    <location>
        <begin position="427"/>
        <end position="474"/>
    </location>
</feature>
<dbReference type="Gene3D" id="2.130.10.30">
    <property type="entry name" value="Regulator of chromosome condensation 1/beta-lactamase-inhibitor protein II"/>
    <property type="match status" value="2"/>
</dbReference>
<dbReference type="PROSITE" id="PS50012">
    <property type="entry name" value="RCC1_3"/>
    <property type="match status" value="6"/>
</dbReference>
<reference evidence="5 6" key="1">
    <citation type="submission" date="2014-11" db="EMBL/GenBank/DDBJ databases">
        <authorList>
            <person name="Zhu J."/>
            <person name="Qi W."/>
            <person name="Song R."/>
        </authorList>
    </citation>
    <scope>NUCLEOTIDE SEQUENCE [LARGE SCALE GENOMIC DNA]</scope>
</reference>
<feature type="compositionally biased region" description="Low complexity" evidence="3">
    <location>
        <begin position="25"/>
        <end position="41"/>
    </location>
</feature>
<dbReference type="EMBL" id="CDMY01000562">
    <property type="protein sequence ID" value="CEM23223.1"/>
    <property type="molecule type" value="Genomic_DNA"/>
</dbReference>
<evidence type="ECO:0000256" key="2">
    <source>
        <dbReference type="PROSITE-ProRule" id="PRU00235"/>
    </source>
</evidence>
<dbReference type="InterPro" id="IPR051210">
    <property type="entry name" value="Ub_ligase/GEF_domain"/>
</dbReference>
<keyword evidence="6" id="KW-1185">Reference proteome</keyword>
<gene>
    <name evidence="5" type="ORF">Vbra_17022</name>
</gene>
<dbReference type="STRING" id="1169540.A0A0G4G543"/>
<dbReference type="InterPro" id="IPR058923">
    <property type="entry name" value="RCC1-like_dom"/>
</dbReference>
<evidence type="ECO:0000256" key="1">
    <source>
        <dbReference type="ARBA" id="ARBA00022737"/>
    </source>
</evidence>
<dbReference type="InParanoid" id="A0A0G4G543"/>
<feature type="repeat" description="RCC1" evidence="2">
    <location>
        <begin position="212"/>
        <end position="267"/>
    </location>
</feature>